<organism evidence="1 2">
    <name type="scientific">Rhabditophanes sp. KR3021</name>
    <dbReference type="NCBI Taxonomy" id="114890"/>
    <lineage>
        <taxon>Eukaryota</taxon>
        <taxon>Metazoa</taxon>
        <taxon>Ecdysozoa</taxon>
        <taxon>Nematoda</taxon>
        <taxon>Chromadorea</taxon>
        <taxon>Rhabditida</taxon>
        <taxon>Tylenchina</taxon>
        <taxon>Panagrolaimomorpha</taxon>
        <taxon>Strongyloidoidea</taxon>
        <taxon>Alloionematidae</taxon>
        <taxon>Rhabditophanes</taxon>
    </lineage>
</organism>
<dbReference type="Proteomes" id="UP000095286">
    <property type="component" value="Unplaced"/>
</dbReference>
<protein>
    <submittedName>
        <fullName evidence="2">ENTH domain-containing protein</fullName>
    </submittedName>
</protein>
<reference evidence="2" key="1">
    <citation type="submission" date="2016-11" db="UniProtKB">
        <authorList>
            <consortium name="WormBaseParasite"/>
        </authorList>
    </citation>
    <scope>IDENTIFICATION</scope>
    <source>
        <strain evidence="2">KR3021</strain>
    </source>
</reference>
<evidence type="ECO:0000313" key="1">
    <source>
        <dbReference type="Proteomes" id="UP000095286"/>
    </source>
</evidence>
<sequence>MSISTIRRQMKNVALNYSDAQIKVREATSNDPWGPTTALMSEIAEMSLNPMAFNEIMTMLFKRLNDHGKNWRHVYKSLVLLDYLIKCGSDRVPLQCREQLFSIETLKDFQHIEENRDQGMNVREKAKLIVALLQDEEKLKAERTKQQSTRRKLMHQNGMGLESSSSRPHAIAATTATASRIQLPSDIEYARPNSEGEEEMQLQLAIALSKEESEKDDELRKGYEARLKAALEESKSKTGQGSSRPTTDLLSDAFDSQPSNSVFGGSEQAGPASKPKNSSIMDDLLDLDFGPPVPNGPLLTQQQQAAMLQQQHQSVSLLDDPWGPTDHHPVIQPTATDFGTQNHFDLNFAPSTNTDPNPFDPWGDSNDITNTSHSSTLPTYAEVSHQPSAPAFEEDPWSIPSGNASNSNPQPSNQLISYPNLSEATSTSADPFAQFMSSNDAVKKQRVNVKTPETFLGEHASLVNMDNLMGVPSSSSKQGK</sequence>
<evidence type="ECO:0000313" key="2">
    <source>
        <dbReference type="WBParaSite" id="RSKR_0000166600.1"/>
    </source>
</evidence>
<name>A0AC35TL62_9BILA</name>
<proteinExistence type="predicted"/>
<dbReference type="WBParaSite" id="RSKR_0000166600.1">
    <property type="protein sequence ID" value="RSKR_0000166600.1"/>
    <property type="gene ID" value="RSKR_0000166600"/>
</dbReference>
<accession>A0AC35TL62</accession>